<evidence type="ECO:0000313" key="3">
    <source>
        <dbReference type="WBParaSite" id="EVEC_0000672801-mRNA-1"/>
    </source>
</evidence>
<dbReference type="SUPFAM" id="SSF52540">
    <property type="entry name" value="P-loop containing nucleoside triphosphate hydrolases"/>
    <property type="match status" value="1"/>
</dbReference>
<keyword evidence="2" id="KW-1185">Reference proteome</keyword>
<dbReference type="WBParaSite" id="EVEC_0000672801-mRNA-1">
    <property type="protein sequence ID" value="EVEC_0000672801-mRNA-1"/>
    <property type="gene ID" value="EVEC_0000672801"/>
</dbReference>
<sequence>MLERLLGITDEVRELQQTPPLVLEENEEAEDIEIEINKLIKATLEDSNRDMLAANAPAGTGRTFTISMYIAKLLENVKDVILVAAPTNLAIQKVSENVPINDYL</sequence>
<protein>
    <submittedName>
        <fullName evidence="3">ATP-dependent DNA helicase</fullName>
    </submittedName>
</protein>
<reference evidence="3" key="1">
    <citation type="submission" date="2017-02" db="UniProtKB">
        <authorList>
            <consortium name="WormBaseParasite"/>
        </authorList>
    </citation>
    <scope>IDENTIFICATION</scope>
</reference>
<dbReference type="Pfam" id="PF13245">
    <property type="entry name" value="AAA_19"/>
    <property type="match status" value="1"/>
</dbReference>
<name>A0A0N4V8L6_ENTVE</name>
<dbReference type="Proteomes" id="UP000274131">
    <property type="component" value="Unassembled WGS sequence"/>
</dbReference>
<dbReference type="InterPro" id="IPR027417">
    <property type="entry name" value="P-loop_NTPase"/>
</dbReference>
<evidence type="ECO:0000313" key="2">
    <source>
        <dbReference type="Proteomes" id="UP000274131"/>
    </source>
</evidence>
<dbReference type="Gene3D" id="3.40.50.300">
    <property type="entry name" value="P-loop containing nucleotide triphosphate hydrolases"/>
    <property type="match status" value="1"/>
</dbReference>
<evidence type="ECO:0000313" key="1">
    <source>
        <dbReference type="EMBL" id="VDD91525.1"/>
    </source>
</evidence>
<gene>
    <name evidence="1" type="ORF">EVEC_LOCUS6276</name>
</gene>
<organism evidence="3">
    <name type="scientific">Enterobius vermicularis</name>
    <name type="common">Human pinworm</name>
    <dbReference type="NCBI Taxonomy" id="51028"/>
    <lineage>
        <taxon>Eukaryota</taxon>
        <taxon>Metazoa</taxon>
        <taxon>Ecdysozoa</taxon>
        <taxon>Nematoda</taxon>
        <taxon>Chromadorea</taxon>
        <taxon>Rhabditida</taxon>
        <taxon>Spirurina</taxon>
        <taxon>Oxyuridomorpha</taxon>
        <taxon>Oxyuroidea</taxon>
        <taxon>Oxyuridae</taxon>
        <taxon>Enterobius</taxon>
    </lineage>
</organism>
<dbReference type="AlphaFoldDB" id="A0A0N4V8L6"/>
<reference evidence="1 2" key="2">
    <citation type="submission" date="2018-10" db="EMBL/GenBank/DDBJ databases">
        <authorList>
            <consortium name="Pathogen Informatics"/>
        </authorList>
    </citation>
    <scope>NUCLEOTIDE SEQUENCE [LARGE SCALE GENOMIC DNA]</scope>
</reference>
<accession>A0A0N4V8L6</accession>
<dbReference type="EMBL" id="UXUI01008452">
    <property type="protein sequence ID" value="VDD91525.1"/>
    <property type="molecule type" value="Genomic_DNA"/>
</dbReference>
<proteinExistence type="predicted"/>